<dbReference type="Gene3D" id="3.30.1960.10">
    <property type="entry name" value="tRNA wybutosine-synthesizing-like"/>
    <property type="match status" value="1"/>
</dbReference>
<dbReference type="Gene3D" id="3.40.50.150">
    <property type="entry name" value="Vaccinia Virus protein VP39"/>
    <property type="match status" value="1"/>
</dbReference>
<dbReference type="InterPro" id="IPR003827">
    <property type="entry name" value="tRNA_yW-synthesising"/>
</dbReference>
<evidence type="ECO:0000256" key="6">
    <source>
        <dbReference type="ARBA" id="ARBA00049202"/>
    </source>
</evidence>
<dbReference type="GO" id="GO:0008175">
    <property type="term" value="F:tRNA methyltransferase activity"/>
    <property type="evidence" value="ECO:0007669"/>
    <property type="project" value="TreeGrafter"/>
</dbReference>
<dbReference type="SMART" id="SM00612">
    <property type="entry name" value="Kelch"/>
    <property type="match status" value="2"/>
</dbReference>
<dbReference type="InterPro" id="IPR029063">
    <property type="entry name" value="SAM-dependent_MTases_sf"/>
</dbReference>
<dbReference type="InterPro" id="IPR030382">
    <property type="entry name" value="MeTrfase_TRM5/TYW2"/>
</dbReference>
<sequence>KRKASAVASLTAPEHDKSPKGSLDAPIVPLLSAINRHPSFFTTSSCSGRISIFSHHPQPRPPARSKDGDDEANVEEDEETTSTSQDGVEEKKKKKKAGGGSWLLVTHDLADPQSVVDLLFGDGATHSSPAGSTLVFRFEPFILAVECRDAGSAQSLVSTAIACGFRESGITSLHKRIMVAIRCSIRLEVPLGEIGGMMVPQEYVLYLVKIANEKMKANRRRTDGFLQALQSESALHSAVNVDRTKREQVKKAKGNLPIPQFKQIKLLENDAETCIGLHESLSNDKIMDASLGNSVTNSNVSCELEYHGEGNAETVSHSWLSGAFEFAVSVKPLMIVGEPIEKLFIWGHAACTLNKNTHSKILVFGGFGGVGRHARRNTTLMLDTQSGLLREINAQGPPSPRLGHTSSRVGRHIFVIGGRGDPMQIFNDVWVLDTVENRWMLLECSGSAFHQRHRHAAAVVGSNIYVFGGLCNEMIYSCMHVLDSETMQWSEVEIQGEWPCARHSHALVADGTQLFMFGGFDGQRALGNLYIFDVRTCLWKILKTAGKAPFPRFSHSMFVYENYLGIIGGCPVRQHHQEMALLHLVHHVWRYVMVDSVGRDLWVRSSANIVDSDLIIIGGGASCYAFGTKFNQPMKISLCSLLYHGTSDDESVIKHSGITNFLSFTNFLNPMSVKNEVKSLCNDHSETTSDSCNRVISELVPRDVHLLSEHAVLRLEKRYAKLGKDILKKFGWLDHERKVKPSHDGLCILLPVSFVSLEKAAKVADILDSSDGCHLLESLKGRGFSLNDISIPRALNLLLACGATILNDDKTCIRKIHKCPQKILRDAVCSLIQSKGLPPQLLNQLPTRWDHLGDILVLPVTSFKDPLWNTIGEDLWPVVAKSLGACRLAHQGRILPTGTRDSTLEILVGEDGWVTHHENGIIYSFDATKCMFSSGNFSEKLRMAQMDCKDEVIVDLFAGIGYFALAFLVRAKARLVYACEWNSHALEALRHNLAVNLVADRCHVLEGDNRMTAPKGVADRVCLGFLPSTEGSWLTAVRALRSKGGVLHIHGNVNDSEENVWSEYVVASIDNIAKIEGYSWDVSLQHLERVKWYGPHIRHLVADIRCKTLLGHQV</sequence>
<dbReference type="InterPro" id="IPR006652">
    <property type="entry name" value="Kelch_1"/>
</dbReference>
<gene>
    <name evidence="10" type="primary">Os07g0515000_0</name>
    <name evidence="10" type="ORF">g.34992</name>
</gene>
<comment type="catalytic activity">
    <reaction evidence="7">
        <text>4-demethylwyosine(37) in tRNA(Phe) + S-adenosyl-L-methionine = 4-demethyl-7-[(3S)-3-amino-3-carboxypropyl]wyosine(37) in tRNA(Phe) + S-methyl-5'-thioadenosine + H(+)</text>
        <dbReference type="Rhea" id="RHEA:36355"/>
        <dbReference type="Rhea" id="RHEA-COMP:10164"/>
        <dbReference type="Rhea" id="RHEA-COMP:10378"/>
        <dbReference type="ChEBI" id="CHEBI:15378"/>
        <dbReference type="ChEBI" id="CHEBI:17509"/>
        <dbReference type="ChEBI" id="CHEBI:59789"/>
        <dbReference type="ChEBI" id="CHEBI:64315"/>
        <dbReference type="ChEBI" id="CHEBI:73550"/>
        <dbReference type="EC" id="2.5.1.114"/>
    </reaction>
</comment>
<dbReference type="PANTHER" id="PTHR23245:SF25">
    <property type="entry name" value="TRNA WYBUTOSINE-SYNTHESIZING PROTEIN 2 HOMOLOG"/>
    <property type="match status" value="1"/>
</dbReference>
<feature type="non-terminal residue" evidence="10">
    <location>
        <position position="1"/>
    </location>
</feature>
<evidence type="ECO:0000313" key="10">
    <source>
        <dbReference type="EMBL" id="JAT61834.1"/>
    </source>
</evidence>
<dbReference type="PROSITE" id="PS51684">
    <property type="entry name" value="SAM_MT_TRM5_TYW2"/>
    <property type="match status" value="1"/>
</dbReference>
<dbReference type="InterPro" id="IPR036602">
    <property type="entry name" value="tRNA_yW-synthesising-like_sf"/>
</dbReference>
<comment type="catalytic activity">
    <reaction evidence="6">
        <text>4-demethyl-7-[(3S)-3-amino-3-carboxypropyl]wyosine(37) in tRNA(Phe) + S-adenosyl-L-methionine = 7-[(3S)-3-amino-3-carboxypropyl]wyosine(37) in tRNA(Phe) + S-adenosyl-L-homocysteine + H(+)</text>
        <dbReference type="Rhea" id="RHEA:36635"/>
        <dbReference type="Rhea" id="RHEA-COMP:10378"/>
        <dbReference type="Rhea" id="RHEA-COMP:10379"/>
        <dbReference type="ChEBI" id="CHEBI:15378"/>
        <dbReference type="ChEBI" id="CHEBI:57856"/>
        <dbReference type="ChEBI" id="CHEBI:59789"/>
        <dbReference type="ChEBI" id="CHEBI:73543"/>
        <dbReference type="ChEBI" id="CHEBI:73550"/>
        <dbReference type="EC" id="2.1.1.282"/>
    </reaction>
</comment>
<protein>
    <submittedName>
        <fullName evidence="10">tRNA wybutosine-synthesizing protein 2/3/4</fullName>
    </submittedName>
</protein>
<keyword evidence="2" id="KW-0489">Methyltransferase</keyword>
<evidence type="ECO:0000256" key="1">
    <source>
        <dbReference type="ARBA" id="ARBA00004797"/>
    </source>
</evidence>
<keyword evidence="4" id="KW-0949">S-adenosyl-L-methionine</keyword>
<dbReference type="SUPFAM" id="SSF117281">
    <property type="entry name" value="Kelch motif"/>
    <property type="match status" value="1"/>
</dbReference>
<dbReference type="Gene3D" id="3.30.300.110">
    <property type="entry name" value="Met-10+ protein-like domains"/>
    <property type="match status" value="1"/>
</dbReference>
<keyword evidence="3" id="KW-0808">Transferase</keyword>
<dbReference type="PANTHER" id="PTHR23245">
    <property type="entry name" value="TRNA METHYLTRANSFERASE"/>
    <property type="match status" value="1"/>
</dbReference>
<dbReference type="InterPro" id="IPR015915">
    <property type="entry name" value="Kelch-typ_b-propeller"/>
</dbReference>
<dbReference type="FunFam" id="3.40.50.150:FF:000131">
    <property type="entry name" value="tRNA wybutosine-synthesizing protein 2/3/4"/>
    <property type="match status" value="1"/>
</dbReference>
<feature type="region of interest" description="Disordered" evidence="8">
    <location>
        <begin position="1"/>
        <end position="25"/>
    </location>
</feature>
<feature type="domain" description="SAM-dependent methyltransferase TRM5/TYW2-type" evidence="9">
    <location>
        <begin position="849"/>
        <end position="1108"/>
    </location>
</feature>
<dbReference type="Gene3D" id="2.120.10.80">
    <property type="entry name" value="Kelch-type beta propeller"/>
    <property type="match status" value="2"/>
</dbReference>
<feature type="region of interest" description="Disordered" evidence="8">
    <location>
        <begin position="51"/>
        <end position="94"/>
    </location>
</feature>
<organism evidence="10">
    <name type="scientific">Anthurium amnicola</name>
    <dbReference type="NCBI Taxonomy" id="1678845"/>
    <lineage>
        <taxon>Eukaryota</taxon>
        <taxon>Viridiplantae</taxon>
        <taxon>Streptophyta</taxon>
        <taxon>Embryophyta</taxon>
        <taxon>Tracheophyta</taxon>
        <taxon>Spermatophyta</taxon>
        <taxon>Magnoliopsida</taxon>
        <taxon>Liliopsida</taxon>
        <taxon>Araceae</taxon>
        <taxon>Pothoideae</taxon>
        <taxon>Potheae</taxon>
        <taxon>Anthurium</taxon>
    </lineage>
</organism>
<dbReference type="GO" id="GO:0005737">
    <property type="term" value="C:cytoplasm"/>
    <property type="evidence" value="ECO:0007669"/>
    <property type="project" value="TreeGrafter"/>
</dbReference>
<accession>A0A1D1Z4P7</accession>
<dbReference type="GO" id="GO:0102522">
    <property type="term" value="F:tRNA 4-demethylwyosine alpha-amino-alpha-carboxypropyltransferase activity"/>
    <property type="evidence" value="ECO:0007669"/>
    <property type="project" value="UniProtKB-EC"/>
</dbReference>
<dbReference type="AlphaFoldDB" id="A0A1D1Z4P7"/>
<evidence type="ECO:0000259" key="9">
    <source>
        <dbReference type="PROSITE" id="PS51684"/>
    </source>
</evidence>
<dbReference type="GO" id="GO:0030488">
    <property type="term" value="P:tRNA methylation"/>
    <property type="evidence" value="ECO:0007669"/>
    <property type="project" value="TreeGrafter"/>
</dbReference>
<reference evidence="10" key="1">
    <citation type="submission" date="2015-07" db="EMBL/GenBank/DDBJ databases">
        <title>Transcriptome Assembly of Anthurium amnicola.</title>
        <authorList>
            <person name="Suzuki J."/>
        </authorList>
    </citation>
    <scope>NUCLEOTIDE SEQUENCE</scope>
</reference>
<evidence type="ECO:0000256" key="5">
    <source>
        <dbReference type="ARBA" id="ARBA00022694"/>
    </source>
</evidence>
<dbReference type="InterPro" id="IPR056743">
    <property type="entry name" value="TRM5-TYW2-like_MTfase"/>
</dbReference>
<proteinExistence type="predicted"/>
<comment type="pathway">
    <text evidence="1">tRNA modification; wybutosine-tRNA(Phe) biosynthesis.</text>
</comment>
<evidence type="ECO:0000256" key="8">
    <source>
        <dbReference type="SAM" id="MobiDB-lite"/>
    </source>
</evidence>
<dbReference type="CDD" id="cd02440">
    <property type="entry name" value="AdoMet_MTases"/>
    <property type="match status" value="1"/>
</dbReference>
<dbReference type="Pfam" id="PF02676">
    <property type="entry name" value="TYW3"/>
    <property type="match status" value="1"/>
</dbReference>
<dbReference type="Pfam" id="PF24681">
    <property type="entry name" value="Kelch_KLHDC2_KLHL20_DRC7"/>
    <property type="match status" value="1"/>
</dbReference>
<dbReference type="Pfam" id="PF25133">
    <property type="entry name" value="TYW2_N_2"/>
    <property type="match status" value="1"/>
</dbReference>
<dbReference type="Pfam" id="PF02475">
    <property type="entry name" value="TRM5-TYW2_MTfase"/>
    <property type="match status" value="1"/>
</dbReference>
<keyword evidence="5" id="KW-0819">tRNA processing</keyword>
<dbReference type="EMBL" id="GDJX01006102">
    <property type="protein sequence ID" value="JAT61834.1"/>
    <property type="molecule type" value="Transcribed_RNA"/>
</dbReference>
<evidence type="ECO:0000256" key="4">
    <source>
        <dbReference type="ARBA" id="ARBA00022691"/>
    </source>
</evidence>
<dbReference type="UniPathway" id="UPA00375"/>
<evidence type="ECO:0000256" key="3">
    <source>
        <dbReference type="ARBA" id="ARBA00022679"/>
    </source>
</evidence>
<evidence type="ECO:0000256" key="7">
    <source>
        <dbReference type="ARBA" id="ARBA00049400"/>
    </source>
</evidence>
<name>A0A1D1Z4P7_9ARAE</name>
<dbReference type="InterPro" id="IPR056744">
    <property type="entry name" value="TRM5/TYW2-like_N"/>
</dbReference>
<evidence type="ECO:0000256" key="2">
    <source>
        <dbReference type="ARBA" id="ARBA00022603"/>
    </source>
</evidence>
<dbReference type="SUPFAM" id="SSF111278">
    <property type="entry name" value="SSo0622-like"/>
    <property type="match status" value="1"/>
</dbReference>
<feature type="compositionally biased region" description="Acidic residues" evidence="8">
    <location>
        <begin position="68"/>
        <end position="80"/>
    </location>
</feature>
<dbReference type="GO" id="GO:0031591">
    <property type="term" value="P:wybutosine biosynthetic process"/>
    <property type="evidence" value="ECO:0007669"/>
    <property type="project" value="TreeGrafter"/>
</dbReference>
<dbReference type="SUPFAM" id="SSF53335">
    <property type="entry name" value="S-adenosyl-L-methionine-dependent methyltransferases"/>
    <property type="match status" value="1"/>
</dbReference>